<accession>A0A9W3KDF5</accession>
<dbReference type="Pfam" id="PF21847">
    <property type="entry name" value="DUF6906"/>
    <property type="match status" value="1"/>
</dbReference>
<organism evidence="2 3">
    <name type="scientific">Bacillus thuringiensis YBT-1518</name>
    <dbReference type="NCBI Taxonomy" id="529122"/>
    <lineage>
        <taxon>Bacteria</taxon>
        <taxon>Bacillati</taxon>
        <taxon>Bacillota</taxon>
        <taxon>Bacilli</taxon>
        <taxon>Bacillales</taxon>
        <taxon>Bacillaceae</taxon>
        <taxon>Bacillus</taxon>
        <taxon>Bacillus cereus group</taxon>
    </lineage>
</organism>
<sequence length="51" mass="6041">MKNGKKLTKREKIHVKSYSLNPENWLVSKKENGQMCLVHRYTNTKRIIPSL</sequence>
<dbReference type="InterPro" id="IPR054201">
    <property type="entry name" value="DUF6906"/>
</dbReference>
<evidence type="ECO:0000313" key="2">
    <source>
        <dbReference type="EMBL" id="AHA71002.1"/>
    </source>
</evidence>
<dbReference type="KEGG" id="bthu:YBT1518_09025"/>
<evidence type="ECO:0000313" key="3">
    <source>
        <dbReference type="Proteomes" id="UP000018566"/>
    </source>
</evidence>
<feature type="domain" description="DUF6906" evidence="1">
    <location>
        <begin position="1"/>
        <end position="49"/>
    </location>
</feature>
<dbReference type="RefSeq" id="WP_023521538.1">
    <property type="nucleotide sequence ID" value="NC_022873.1"/>
</dbReference>
<gene>
    <name evidence="2" type="ORF">YBT1518_09025</name>
</gene>
<proteinExistence type="predicted"/>
<name>A0A9W3KDF5_BACTU</name>
<reference evidence="2 3" key="1">
    <citation type="submission" date="2013-05" db="EMBL/GenBank/DDBJ databases">
        <title>Complete genome sequence of Bacillus thuringiensis YBT-1518, a typical strain with high toxicity to nematode.</title>
        <authorList>
            <person name="Wang P."/>
            <person name="Zhang C."/>
            <person name="Guo M."/>
            <person name="Guo S."/>
            <person name="Zhu Y."/>
            <person name="Zheng J."/>
            <person name="Zhu L."/>
            <person name="Ruan L."/>
            <person name="Peng D."/>
            <person name="Sun M."/>
        </authorList>
    </citation>
    <scope>NUCLEOTIDE SEQUENCE [LARGE SCALE GENOMIC DNA]</scope>
    <source>
        <strain evidence="2 3">YBT-1518</strain>
    </source>
</reference>
<evidence type="ECO:0000259" key="1">
    <source>
        <dbReference type="Pfam" id="PF21847"/>
    </source>
</evidence>
<protein>
    <recommendedName>
        <fullName evidence="1">DUF6906 domain-containing protein</fullName>
    </recommendedName>
</protein>
<dbReference type="EMBL" id="CP005935">
    <property type="protein sequence ID" value="AHA71002.1"/>
    <property type="molecule type" value="Genomic_DNA"/>
</dbReference>
<dbReference type="Proteomes" id="UP000018566">
    <property type="component" value="Chromosome"/>
</dbReference>
<dbReference type="AlphaFoldDB" id="A0A9W3KDF5"/>